<feature type="binding site" evidence="5">
    <location>
        <begin position="192"/>
        <end position="195"/>
    </location>
    <ligand>
        <name>substrate</name>
    </ligand>
</feature>
<dbReference type="Gene3D" id="1.10.8.10">
    <property type="entry name" value="DNA helicase RuvA subunit, C-terminal domain"/>
    <property type="match status" value="1"/>
</dbReference>
<dbReference type="InterPro" id="IPR040758">
    <property type="entry name" value="PrmC_N"/>
</dbReference>
<evidence type="ECO:0000256" key="4">
    <source>
        <dbReference type="ARBA" id="ARBA00048391"/>
    </source>
</evidence>
<feature type="binding site" evidence="5">
    <location>
        <position position="192"/>
    </location>
    <ligand>
        <name>S-adenosyl-L-methionine</name>
        <dbReference type="ChEBI" id="CHEBI:59789"/>
    </ligand>
</feature>
<dbReference type="CDD" id="cd02440">
    <property type="entry name" value="AdoMet_MTases"/>
    <property type="match status" value="1"/>
</dbReference>
<comment type="caution">
    <text evidence="8">The sequence shown here is derived from an EMBL/GenBank/DDBJ whole genome shotgun (WGS) entry which is preliminary data.</text>
</comment>
<dbReference type="NCBIfam" id="TIGR03534">
    <property type="entry name" value="RF_mod_PrmC"/>
    <property type="match status" value="1"/>
</dbReference>
<evidence type="ECO:0000259" key="7">
    <source>
        <dbReference type="Pfam" id="PF17827"/>
    </source>
</evidence>
<dbReference type="GO" id="GO:0102559">
    <property type="term" value="F:peptide chain release factor N(5)-glutamine methyltransferase activity"/>
    <property type="evidence" value="ECO:0007669"/>
    <property type="project" value="UniProtKB-EC"/>
</dbReference>
<sequence length="289" mass="32791">MEETWTILKVLQWTTDYFRRKGLEQPRSDAEVLLAHALGLRRVDLYLRYDQPLRPEELARYRALIQRRAAREPTQYITGRQEFWSLEFQVNPAVLIPRPETERLVELALEAFPNEPIRVLDVGTGSGAIAVALATERPHWLITACDISWDALLTARQNAMRHGVQDRIALVLSDLTSAFRPNPPPFHLICANPPYVGDAEWKTLAQEVARHEPLRALRGGGPDGTAIPIRLLHEAFPLLRPGGMLLMEFGKGQERPLAHAARQLPEADSVDVVRDYSHVPRILRVRKGH</sequence>
<dbReference type="NCBIfam" id="TIGR00536">
    <property type="entry name" value="hemK_fam"/>
    <property type="match status" value="1"/>
</dbReference>
<keyword evidence="1 5" id="KW-0489">Methyltransferase</keyword>
<dbReference type="SUPFAM" id="SSF53335">
    <property type="entry name" value="S-adenosyl-L-methionine-dependent methyltransferases"/>
    <property type="match status" value="1"/>
</dbReference>
<dbReference type="InterPro" id="IPR029063">
    <property type="entry name" value="SAM-dependent_MTases_sf"/>
</dbReference>
<dbReference type="InterPro" id="IPR007848">
    <property type="entry name" value="Small_mtfrase_dom"/>
</dbReference>
<evidence type="ECO:0000256" key="5">
    <source>
        <dbReference type="HAMAP-Rule" id="MF_02126"/>
    </source>
</evidence>
<dbReference type="Pfam" id="PF17827">
    <property type="entry name" value="PrmC_N"/>
    <property type="match status" value="1"/>
</dbReference>
<dbReference type="GO" id="GO:0032259">
    <property type="term" value="P:methylation"/>
    <property type="evidence" value="ECO:0007669"/>
    <property type="project" value="UniProtKB-KW"/>
</dbReference>
<evidence type="ECO:0000256" key="2">
    <source>
        <dbReference type="ARBA" id="ARBA00022679"/>
    </source>
</evidence>
<dbReference type="EMBL" id="DSTK01000041">
    <property type="protein sequence ID" value="HFK98646.1"/>
    <property type="molecule type" value="Genomic_DNA"/>
</dbReference>
<dbReference type="InterPro" id="IPR050320">
    <property type="entry name" value="N5-glutamine_MTase"/>
</dbReference>
<keyword evidence="3 5" id="KW-0949">S-adenosyl-L-methionine</keyword>
<evidence type="ECO:0000259" key="6">
    <source>
        <dbReference type="Pfam" id="PF05175"/>
    </source>
</evidence>
<organism evidence="8">
    <name type="scientific">Desulfacinum infernum</name>
    <dbReference type="NCBI Taxonomy" id="35837"/>
    <lineage>
        <taxon>Bacteria</taxon>
        <taxon>Pseudomonadati</taxon>
        <taxon>Thermodesulfobacteriota</taxon>
        <taxon>Syntrophobacteria</taxon>
        <taxon>Syntrophobacterales</taxon>
        <taxon>Syntrophobacteraceae</taxon>
        <taxon>Desulfacinum</taxon>
    </lineage>
</organism>
<dbReference type="InterPro" id="IPR019874">
    <property type="entry name" value="RF_methyltr_PrmC"/>
</dbReference>
<comment type="catalytic activity">
    <reaction evidence="4 5">
        <text>L-glutaminyl-[peptide chain release factor] + S-adenosyl-L-methionine = N(5)-methyl-L-glutaminyl-[peptide chain release factor] + S-adenosyl-L-homocysteine + H(+)</text>
        <dbReference type="Rhea" id="RHEA:42896"/>
        <dbReference type="Rhea" id="RHEA-COMP:10271"/>
        <dbReference type="Rhea" id="RHEA-COMP:10272"/>
        <dbReference type="ChEBI" id="CHEBI:15378"/>
        <dbReference type="ChEBI" id="CHEBI:30011"/>
        <dbReference type="ChEBI" id="CHEBI:57856"/>
        <dbReference type="ChEBI" id="CHEBI:59789"/>
        <dbReference type="ChEBI" id="CHEBI:61891"/>
        <dbReference type="EC" id="2.1.1.297"/>
    </reaction>
</comment>
<accession>A0A832EEP5</accession>
<name>A0A832EEP5_9BACT</name>
<feature type="domain" description="Release factor glutamine methyltransferase N-terminal" evidence="7">
    <location>
        <begin position="10"/>
        <end position="79"/>
    </location>
</feature>
<proteinExistence type="inferred from homology"/>
<gene>
    <name evidence="5 8" type="primary">prmC</name>
    <name evidence="8" type="ORF">ENS06_15135</name>
</gene>
<evidence type="ECO:0000256" key="3">
    <source>
        <dbReference type="ARBA" id="ARBA00022691"/>
    </source>
</evidence>
<dbReference type="EC" id="2.1.1.297" evidence="5"/>
<dbReference type="AlphaFoldDB" id="A0A832EEP5"/>
<comment type="caution">
    <text evidence="5">Lacks conserved residue(s) required for the propagation of feature annotation.</text>
</comment>
<evidence type="ECO:0000313" key="8">
    <source>
        <dbReference type="EMBL" id="HFK98646.1"/>
    </source>
</evidence>
<dbReference type="InterPro" id="IPR004556">
    <property type="entry name" value="HemK-like"/>
</dbReference>
<dbReference type="PANTHER" id="PTHR18895:SF74">
    <property type="entry name" value="MTRF1L RELEASE FACTOR GLUTAMINE METHYLTRANSFERASE"/>
    <property type="match status" value="1"/>
</dbReference>
<feature type="binding site" evidence="5">
    <location>
        <position position="146"/>
    </location>
    <ligand>
        <name>S-adenosyl-L-methionine</name>
        <dbReference type="ChEBI" id="CHEBI:59789"/>
    </ligand>
</feature>
<feature type="binding site" evidence="5">
    <location>
        <begin position="123"/>
        <end position="127"/>
    </location>
    <ligand>
        <name>S-adenosyl-L-methionine</name>
        <dbReference type="ChEBI" id="CHEBI:59789"/>
    </ligand>
</feature>
<dbReference type="HAMAP" id="MF_02126">
    <property type="entry name" value="RF_methyltr_PrmC"/>
    <property type="match status" value="1"/>
</dbReference>
<protein>
    <recommendedName>
        <fullName evidence="5">Release factor glutamine methyltransferase</fullName>
        <shortName evidence="5">RF MTase</shortName>
        <ecNumber evidence="5">2.1.1.297</ecNumber>
    </recommendedName>
    <alternativeName>
        <fullName evidence="5">N5-glutamine methyltransferase PrmC</fullName>
    </alternativeName>
    <alternativeName>
        <fullName evidence="5">Protein-(glutamine-N5) MTase PrmC</fullName>
    </alternativeName>
    <alternativeName>
        <fullName evidence="5">Protein-glutamine N-methyltransferase PrmC</fullName>
    </alternativeName>
</protein>
<comment type="similarity">
    <text evidence="5">Belongs to the protein N5-glutamine methyltransferase family. PrmC subfamily.</text>
</comment>
<dbReference type="Pfam" id="PF05175">
    <property type="entry name" value="MTS"/>
    <property type="match status" value="1"/>
</dbReference>
<evidence type="ECO:0000256" key="1">
    <source>
        <dbReference type="ARBA" id="ARBA00022603"/>
    </source>
</evidence>
<reference evidence="8" key="1">
    <citation type="journal article" date="2020" name="mSystems">
        <title>Genome- and Community-Level Interaction Insights into Carbon Utilization and Element Cycling Functions of Hydrothermarchaeota in Hydrothermal Sediment.</title>
        <authorList>
            <person name="Zhou Z."/>
            <person name="Liu Y."/>
            <person name="Xu W."/>
            <person name="Pan J."/>
            <person name="Luo Z.H."/>
            <person name="Li M."/>
        </authorList>
    </citation>
    <scope>NUCLEOTIDE SEQUENCE [LARGE SCALE GENOMIC DNA]</scope>
    <source>
        <strain evidence="8">SpSt-456</strain>
    </source>
</reference>
<comment type="function">
    <text evidence="5">Methylates the class 1 translation termination release factors RF1/PrfA and RF2/PrfB on the glutamine residue of the universally conserved GGQ motif.</text>
</comment>
<dbReference type="Gene3D" id="3.40.50.150">
    <property type="entry name" value="Vaccinia Virus protein VP39"/>
    <property type="match status" value="1"/>
</dbReference>
<feature type="domain" description="Methyltransferase small" evidence="6">
    <location>
        <begin position="107"/>
        <end position="209"/>
    </location>
</feature>
<dbReference type="PANTHER" id="PTHR18895">
    <property type="entry name" value="HEMK METHYLTRANSFERASE"/>
    <property type="match status" value="1"/>
</dbReference>
<keyword evidence="2 5" id="KW-0808">Transferase</keyword>